<dbReference type="EMBL" id="CCKQ01003625">
    <property type="protein sequence ID" value="CDW74751.1"/>
    <property type="molecule type" value="Genomic_DNA"/>
</dbReference>
<feature type="compositionally biased region" description="Basic and acidic residues" evidence="1">
    <location>
        <begin position="190"/>
        <end position="200"/>
    </location>
</feature>
<dbReference type="Proteomes" id="UP000039865">
    <property type="component" value="Unassembled WGS sequence"/>
</dbReference>
<feature type="compositionally biased region" description="Polar residues" evidence="1">
    <location>
        <begin position="204"/>
        <end position="213"/>
    </location>
</feature>
<gene>
    <name evidence="2" type="primary">Contig11896.g12730</name>
    <name evidence="2" type="ORF">STYLEM_3734</name>
</gene>
<accession>A0A077ZXW6</accession>
<evidence type="ECO:0000313" key="2">
    <source>
        <dbReference type="EMBL" id="CDW74751.1"/>
    </source>
</evidence>
<evidence type="ECO:0000256" key="1">
    <source>
        <dbReference type="SAM" id="MobiDB-lite"/>
    </source>
</evidence>
<organism evidence="2 3">
    <name type="scientific">Stylonychia lemnae</name>
    <name type="common">Ciliate</name>
    <dbReference type="NCBI Taxonomy" id="5949"/>
    <lineage>
        <taxon>Eukaryota</taxon>
        <taxon>Sar</taxon>
        <taxon>Alveolata</taxon>
        <taxon>Ciliophora</taxon>
        <taxon>Intramacronucleata</taxon>
        <taxon>Spirotrichea</taxon>
        <taxon>Stichotrichia</taxon>
        <taxon>Sporadotrichida</taxon>
        <taxon>Oxytrichidae</taxon>
        <taxon>Stylonychinae</taxon>
        <taxon>Stylonychia</taxon>
    </lineage>
</organism>
<keyword evidence="3" id="KW-1185">Reference proteome</keyword>
<reference evidence="2 3" key="1">
    <citation type="submission" date="2014-06" db="EMBL/GenBank/DDBJ databases">
        <authorList>
            <person name="Swart Estienne"/>
        </authorList>
    </citation>
    <scope>NUCLEOTIDE SEQUENCE [LARGE SCALE GENOMIC DNA]</scope>
    <source>
        <strain evidence="2 3">130c</strain>
    </source>
</reference>
<dbReference type="AlphaFoldDB" id="A0A077ZXW6"/>
<evidence type="ECO:0000313" key="3">
    <source>
        <dbReference type="Proteomes" id="UP000039865"/>
    </source>
</evidence>
<dbReference type="InParanoid" id="A0A077ZXW6"/>
<name>A0A077ZXW6_STYLE</name>
<proteinExistence type="predicted"/>
<protein>
    <submittedName>
        <fullName evidence="2">Uncharacterized protein</fullName>
    </submittedName>
</protein>
<feature type="region of interest" description="Disordered" evidence="1">
    <location>
        <begin position="171"/>
        <end position="213"/>
    </location>
</feature>
<sequence>MQFNSSDSMFEDKYDIVTITKSLVFEIQYTVEPLMQPCVSYNYLMENGVINQQCQREISTKDFRFLYEATILAMSLQHHLGSNNEKVVSQLSDLLPDQKEFGYQTIRIKIVGTKNRFNLLLFMLFKDDEVHWIFDHNYCPIKNPALQIEVSLGFMEEYLFKSLPYQKELQEDQNSFQGSDGQPLGNKSKPSSDEEKKSQDGESQDSQKSNVFEQKNMLRSVMQKFKEDQNKKI</sequence>